<dbReference type="Pfam" id="PF10545">
    <property type="entry name" value="MADF_DNA_bdg"/>
    <property type="match status" value="1"/>
</dbReference>
<dbReference type="InParanoid" id="A0A6J1WUK5"/>
<dbReference type="AlphaFoldDB" id="A0A6J1WUK5"/>
<dbReference type="PANTHER" id="PTHR21505">
    <property type="entry name" value="MADF DOMAIN-CONTAINING PROTEIN-RELATED"/>
    <property type="match status" value="1"/>
</dbReference>
<keyword evidence="3" id="KW-1185">Reference proteome</keyword>
<reference evidence="4" key="1">
    <citation type="submission" date="2025-08" db="UniProtKB">
        <authorList>
            <consortium name="RefSeq"/>
        </authorList>
    </citation>
    <scope>IDENTIFICATION</scope>
    <source>
        <tissue evidence="4">Whole larvae</tissue>
    </source>
</reference>
<feature type="compositionally biased region" description="Basic and acidic residues" evidence="1">
    <location>
        <begin position="185"/>
        <end position="195"/>
    </location>
</feature>
<evidence type="ECO:0000313" key="3">
    <source>
        <dbReference type="Proteomes" id="UP001652740"/>
    </source>
</evidence>
<dbReference type="InterPro" id="IPR006578">
    <property type="entry name" value="MADF-dom"/>
</dbReference>
<evidence type="ECO:0000256" key="1">
    <source>
        <dbReference type="SAM" id="MobiDB-lite"/>
    </source>
</evidence>
<dbReference type="PANTHER" id="PTHR21505:SF12">
    <property type="entry name" value="MADF DOMAIN-CONTAINING PROTEIN-RELATED"/>
    <property type="match status" value="1"/>
</dbReference>
<feature type="domain" description="MADF" evidence="2">
    <location>
        <begin position="10"/>
        <end position="99"/>
    </location>
</feature>
<dbReference type="OrthoDB" id="7991969at2759"/>
<sequence>MRWSENETYHFVKIYLSHEYLWNPDHPCYRMKNKRQKAYKDISTEFNAVTGLVLHEIEVKMKIKNLRSTYVQELAKIKNRSCPDSVYTPAMKWFAEWHKHFSVMGRSKYDVDIPVNDEDETPDDTSQKIWVSTGEDNEEETSIDPFSAQNHDDYVILLKSEPKDEYQKHQSDLCDLNNKKKSRRSPSEDNSDRTYRGSLDSNLDSHIREDEFDIYGKYIATQLRKMDLQKALKVQLEIQNIVSEARLSCLASE</sequence>
<dbReference type="KEGG" id="gmw:113516099"/>
<dbReference type="SMART" id="SM00595">
    <property type="entry name" value="MADF"/>
    <property type="match status" value="1"/>
</dbReference>
<evidence type="ECO:0000259" key="2">
    <source>
        <dbReference type="PROSITE" id="PS51029"/>
    </source>
</evidence>
<dbReference type="RefSeq" id="XP_026756266.1">
    <property type="nucleotide sequence ID" value="XM_026900465.3"/>
</dbReference>
<organism evidence="3 4">
    <name type="scientific">Galleria mellonella</name>
    <name type="common">Greater wax moth</name>
    <dbReference type="NCBI Taxonomy" id="7137"/>
    <lineage>
        <taxon>Eukaryota</taxon>
        <taxon>Metazoa</taxon>
        <taxon>Ecdysozoa</taxon>
        <taxon>Arthropoda</taxon>
        <taxon>Hexapoda</taxon>
        <taxon>Insecta</taxon>
        <taxon>Pterygota</taxon>
        <taxon>Neoptera</taxon>
        <taxon>Endopterygota</taxon>
        <taxon>Lepidoptera</taxon>
        <taxon>Glossata</taxon>
        <taxon>Ditrysia</taxon>
        <taxon>Pyraloidea</taxon>
        <taxon>Pyralidae</taxon>
        <taxon>Galleriinae</taxon>
        <taxon>Galleria</taxon>
    </lineage>
</organism>
<gene>
    <name evidence="4" type="primary">LOC113516099</name>
</gene>
<name>A0A6J1WUK5_GALME</name>
<evidence type="ECO:0000313" key="4">
    <source>
        <dbReference type="RefSeq" id="XP_026756266.1"/>
    </source>
</evidence>
<proteinExistence type="predicted"/>
<feature type="region of interest" description="Disordered" evidence="1">
    <location>
        <begin position="168"/>
        <end position="201"/>
    </location>
</feature>
<accession>A0A6J1WUK5</accession>
<dbReference type="GeneID" id="113516099"/>
<protein>
    <submittedName>
        <fullName evidence="4">Uncharacterized protein LOC113516099</fullName>
    </submittedName>
</protein>
<dbReference type="Proteomes" id="UP001652740">
    <property type="component" value="Unplaced"/>
</dbReference>
<dbReference type="PROSITE" id="PS51029">
    <property type="entry name" value="MADF"/>
    <property type="match status" value="1"/>
</dbReference>